<dbReference type="AlphaFoldDB" id="A0A2T2XIX7"/>
<evidence type="ECO:0000256" key="3">
    <source>
        <dbReference type="ARBA" id="ARBA00022692"/>
    </source>
</evidence>
<evidence type="ECO:0000313" key="7">
    <source>
        <dbReference type="EMBL" id="PSR34410.1"/>
    </source>
</evidence>
<keyword evidence="2" id="KW-1003">Cell membrane</keyword>
<comment type="caution">
    <text evidence="7">The sequence shown here is derived from an EMBL/GenBank/DDBJ whole genome shotgun (WGS) entry which is preliminary data.</text>
</comment>
<dbReference type="EMBL" id="PXYW01000009">
    <property type="protein sequence ID" value="PSR34410.1"/>
    <property type="molecule type" value="Genomic_DNA"/>
</dbReference>
<dbReference type="InterPro" id="IPR050833">
    <property type="entry name" value="Poly_Biosynth_Transport"/>
</dbReference>
<feature type="transmembrane region" description="Helical" evidence="6">
    <location>
        <begin position="283"/>
        <end position="303"/>
    </location>
</feature>
<comment type="subcellular location">
    <subcellularLocation>
        <location evidence="1">Cell membrane</location>
        <topology evidence="1">Multi-pass membrane protein</topology>
    </subcellularLocation>
</comment>
<keyword evidence="3 6" id="KW-0812">Transmembrane</keyword>
<keyword evidence="4 6" id="KW-1133">Transmembrane helix</keyword>
<dbReference type="Proteomes" id="UP000242972">
    <property type="component" value="Unassembled WGS sequence"/>
</dbReference>
<evidence type="ECO:0000256" key="2">
    <source>
        <dbReference type="ARBA" id="ARBA00022475"/>
    </source>
</evidence>
<feature type="transmembrane region" description="Helical" evidence="6">
    <location>
        <begin position="315"/>
        <end position="334"/>
    </location>
</feature>
<feature type="transmembrane region" description="Helical" evidence="6">
    <location>
        <begin position="140"/>
        <end position="161"/>
    </location>
</feature>
<evidence type="ECO:0000256" key="5">
    <source>
        <dbReference type="ARBA" id="ARBA00023136"/>
    </source>
</evidence>
<evidence type="ECO:0000313" key="8">
    <source>
        <dbReference type="Proteomes" id="UP000242972"/>
    </source>
</evidence>
<evidence type="ECO:0008006" key="9">
    <source>
        <dbReference type="Google" id="ProtNLM"/>
    </source>
</evidence>
<feature type="transmembrane region" description="Helical" evidence="6">
    <location>
        <begin position="346"/>
        <end position="367"/>
    </location>
</feature>
<dbReference type="GO" id="GO:0005886">
    <property type="term" value="C:plasma membrane"/>
    <property type="evidence" value="ECO:0007669"/>
    <property type="project" value="UniProtKB-SubCell"/>
</dbReference>
<dbReference type="PANTHER" id="PTHR30250">
    <property type="entry name" value="PST FAMILY PREDICTED COLANIC ACID TRANSPORTER"/>
    <property type="match status" value="1"/>
</dbReference>
<evidence type="ECO:0000256" key="1">
    <source>
        <dbReference type="ARBA" id="ARBA00004651"/>
    </source>
</evidence>
<keyword evidence="5 6" id="KW-0472">Membrane</keyword>
<gene>
    <name evidence="7" type="ORF">C7B46_05700</name>
</gene>
<sequence>MFKSFFWLFATQVSGVAVALIVGIIVSRKLGPEGQGLYQLAIVVPVAMTLVLAIGGGAGPSFLIGRGVPVKEVWGWLVVLAVSAMAATLCVLTWFPSIWPRPVVDSIPLDLRTGLLVYVPLQILANGGAAILVAQNRMRYVFWVGMLPRLAQLTAVVIAALNWGLTVVMVATIYVWMPLLGLLVSLIALKGQAIPRWRYVVIKQALGFGIKGHLGNVAQFLNYRLGLYVTGLLLMPRQTGFYWLAVTLSELLWYGPSAVSGVLLPRVAKSESDGARTALIANVMGWGTVLLGGVAALISPWLLPKIWGAPFKGAVPLLWILLPGVSLFAWSKVLTGDLAGKGHPEWGTWSSLAGFAVVAAGSILALHRHQILWMAMSQSLSYMVAMIVVVWGFRYVHSRESVSWQSLFYPQVSLWRTMIHLRRETRQ</sequence>
<feature type="transmembrane region" description="Helical" evidence="6">
    <location>
        <begin position="167"/>
        <end position="189"/>
    </location>
</feature>
<protein>
    <recommendedName>
        <fullName evidence="9">Polysaccharide biosynthesis protein</fullName>
    </recommendedName>
</protein>
<accession>A0A2T2XIX7</accession>
<feature type="transmembrane region" description="Helical" evidence="6">
    <location>
        <begin position="38"/>
        <end position="64"/>
    </location>
</feature>
<feature type="transmembrane region" description="Helical" evidence="6">
    <location>
        <begin position="76"/>
        <end position="95"/>
    </location>
</feature>
<evidence type="ECO:0000256" key="4">
    <source>
        <dbReference type="ARBA" id="ARBA00022989"/>
    </source>
</evidence>
<reference evidence="7 8" key="1">
    <citation type="journal article" date="2014" name="BMC Genomics">
        <title>Comparison of environmental and isolate Sulfobacillus genomes reveals diverse carbon, sulfur, nitrogen, and hydrogen metabolisms.</title>
        <authorList>
            <person name="Justice N.B."/>
            <person name="Norman A."/>
            <person name="Brown C.T."/>
            <person name="Singh A."/>
            <person name="Thomas B.C."/>
            <person name="Banfield J.F."/>
        </authorList>
    </citation>
    <scope>NUCLEOTIDE SEQUENCE [LARGE SCALE GENOMIC DNA]</scope>
    <source>
        <strain evidence="7">AMDSBA4</strain>
    </source>
</reference>
<feature type="transmembrane region" description="Helical" evidence="6">
    <location>
        <begin position="115"/>
        <end position="133"/>
    </location>
</feature>
<organism evidence="7 8">
    <name type="scientific">Sulfobacillus benefaciens</name>
    <dbReference type="NCBI Taxonomy" id="453960"/>
    <lineage>
        <taxon>Bacteria</taxon>
        <taxon>Bacillati</taxon>
        <taxon>Bacillota</taxon>
        <taxon>Clostridia</taxon>
        <taxon>Eubacteriales</taxon>
        <taxon>Clostridiales Family XVII. Incertae Sedis</taxon>
        <taxon>Sulfobacillus</taxon>
    </lineage>
</organism>
<evidence type="ECO:0000256" key="6">
    <source>
        <dbReference type="SAM" id="Phobius"/>
    </source>
</evidence>
<name>A0A2T2XIX7_9FIRM</name>
<dbReference type="PANTHER" id="PTHR30250:SF11">
    <property type="entry name" value="O-ANTIGEN TRANSPORTER-RELATED"/>
    <property type="match status" value="1"/>
</dbReference>
<feature type="transmembrane region" description="Helical" evidence="6">
    <location>
        <begin position="379"/>
        <end position="397"/>
    </location>
</feature>
<proteinExistence type="predicted"/>
<feature type="transmembrane region" description="Helical" evidence="6">
    <location>
        <begin position="5"/>
        <end position="26"/>
    </location>
</feature>